<keyword evidence="1" id="KW-0472">Membrane</keyword>
<protein>
    <recommendedName>
        <fullName evidence="2">Signal transduction histidine kinase internal region domain-containing protein</fullName>
    </recommendedName>
</protein>
<dbReference type="Pfam" id="PF06580">
    <property type="entry name" value="His_kinase"/>
    <property type="match status" value="1"/>
</dbReference>
<dbReference type="SUPFAM" id="SSF55874">
    <property type="entry name" value="ATPase domain of HSP90 chaperone/DNA topoisomerase II/histidine kinase"/>
    <property type="match status" value="1"/>
</dbReference>
<name>A0A1G1TH28_9BACT</name>
<dbReference type="PANTHER" id="PTHR34220:SF7">
    <property type="entry name" value="SENSOR HISTIDINE KINASE YPDA"/>
    <property type="match status" value="1"/>
</dbReference>
<feature type="transmembrane region" description="Helical" evidence="1">
    <location>
        <begin position="12"/>
        <end position="33"/>
    </location>
</feature>
<dbReference type="InterPro" id="IPR050640">
    <property type="entry name" value="Bact_2-comp_sensor_kinase"/>
</dbReference>
<dbReference type="EMBL" id="MDZA01000188">
    <property type="protein sequence ID" value="OGX90176.1"/>
    <property type="molecule type" value="Genomic_DNA"/>
</dbReference>
<feature type="transmembrane region" description="Helical" evidence="1">
    <location>
        <begin position="39"/>
        <end position="61"/>
    </location>
</feature>
<feature type="transmembrane region" description="Helical" evidence="1">
    <location>
        <begin position="117"/>
        <end position="138"/>
    </location>
</feature>
<evidence type="ECO:0000256" key="1">
    <source>
        <dbReference type="SAM" id="Phobius"/>
    </source>
</evidence>
<evidence type="ECO:0000313" key="4">
    <source>
        <dbReference type="Proteomes" id="UP000177506"/>
    </source>
</evidence>
<dbReference type="Proteomes" id="UP000177506">
    <property type="component" value="Unassembled WGS sequence"/>
</dbReference>
<gene>
    <name evidence="3" type="ORF">BEN49_07435</name>
</gene>
<dbReference type="PANTHER" id="PTHR34220">
    <property type="entry name" value="SENSOR HISTIDINE KINASE YPDA"/>
    <property type="match status" value="1"/>
</dbReference>
<proteinExistence type="predicted"/>
<evidence type="ECO:0000259" key="2">
    <source>
        <dbReference type="Pfam" id="PF06580"/>
    </source>
</evidence>
<sequence>MLKSVLRPVSKPFLIHLLSWLGFFTYEEVVILLTDNTHYNFWFIVPVYSLNVLLFYFNSNFVLPRLYAQTHRWVWRYAIAVLLLLAVYGLLRCEINLHLAPALGFPTPGSTYSYGRFWALAVYRGMFFQFASMGYWFTRNAILVGQQKERQQAQLRVTEKSLMEANLAFLKNQINPHFLFNSLNFLYAQVYPHSENAARGILLLSETMRYALHEDNNGKVMLTHEVKHLRNYIAINQLRFNNQLQINFEVLGNVQFLMIIPLVLITFVENCFKHGELADPAHPLTIRLAVVQNRLTFETHNKKRHGPKEKSTGIGLANTRQRLELLYKDRYELITNDEPNHYTCIINIAL</sequence>
<dbReference type="GO" id="GO:0000155">
    <property type="term" value="F:phosphorelay sensor kinase activity"/>
    <property type="evidence" value="ECO:0007669"/>
    <property type="project" value="InterPro"/>
</dbReference>
<dbReference type="GO" id="GO:0016020">
    <property type="term" value="C:membrane"/>
    <property type="evidence" value="ECO:0007669"/>
    <property type="project" value="InterPro"/>
</dbReference>
<evidence type="ECO:0000313" key="3">
    <source>
        <dbReference type="EMBL" id="OGX90176.1"/>
    </source>
</evidence>
<comment type="caution">
    <text evidence="3">The sequence shown here is derived from an EMBL/GenBank/DDBJ whole genome shotgun (WGS) entry which is preliminary data.</text>
</comment>
<reference evidence="3 4" key="1">
    <citation type="submission" date="2016-08" db="EMBL/GenBank/DDBJ databases">
        <title>Hymenobacter coccineus sp. nov., Hymenobacter lapidarius sp. nov. and Hymenobacter glacialis sp. nov., isolated from Antarctic soil.</title>
        <authorList>
            <person name="Sedlacek I."/>
            <person name="Kralova S."/>
            <person name="Kyrova K."/>
            <person name="Maslanova I."/>
            <person name="Stankova E."/>
            <person name="Vrbovska V."/>
            <person name="Nemec M."/>
            <person name="Bartak M."/>
            <person name="Svec P."/>
            <person name="Busse H.-J."/>
            <person name="Pantucek R."/>
        </authorList>
    </citation>
    <scope>NUCLEOTIDE SEQUENCE [LARGE SCALE GENOMIC DNA]</scope>
    <source>
        <strain evidence="3 4">CCM 8649</strain>
    </source>
</reference>
<keyword evidence="1" id="KW-0812">Transmembrane</keyword>
<feature type="domain" description="Signal transduction histidine kinase internal region" evidence="2">
    <location>
        <begin position="165"/>
        <end position="244"/>
    </location>
</feature>
<organism evidence="3 4">
    <name type="scientific">Hymenobacter coccineus</name>
    <dbReference type="NCBI Taxonomy" id="1908235"/>
    <lineage>
        <taxon>Bacteria</taxon>
        <taxon>Pseudomonadati</taxon>
        <taxon>Bacteroidota</taxon>
        <taxon>Cytophagia</taxon>
        <taxon>Cytophagales</taxon>
        <taxon>Hymenobacteraceae</taxon>
        <taxon>Hymenobacter</taxon>
    </lineage>
</organism>
<keyword evidence="1" id="KW-1133">Transmembrane helix</keyword>
<feature type="transmembrane region" description="Helical" evidence="1">
    <location>
        <begin position="73"/>
        <end position="91"/>
    </location>
</feature>
<dbReference type="InterPro" id="IPR010559">
    <property type="entry name" value="Sig_transdc_His_kin_internal"/>
</dbReference>
<dbReference type="Gene3D" id="3.30.565.10">
    <property type="entry name" value="Histidine kinase-like ATPase, C-terminal domain"/>
    <property type="match status" value="1"/>
</dbReference>
<dbReference type="AlphaFoldDB" id="A0A1G1TH28"/>
<accession>A0A1G1TH28</accession>
<dbReference type="InterPro" id="IPR036890">
    <property type="entry name" value="HATPase_C_sf"/>
</dbReference>
<keyword evidence="4" id="KW-1185">Reference proteome</keyword>